<keyword evidence="4" id="KW-0410">Iron transport</keyword>
<dbReference type="CDD" id="cd01146">
    <property type="entry name" value="FhuD"/>
    <property type="match status" value="1"/>
</dbReference>
<keyword evidence="8" id="KW-0614">Plasmid</keyword>
<proteinExistence type="inferred from homology"/>
<comment type="similarity">
    <text evidence="2">Belongs to the bacterial solute-binding protein 8 family.</text>
</comment>
<dbReference type="PANTHER" id="PTHR30532:SF1">
    <property type="entry name" value="IRON(3+)-HYDROXAMATE-BINDING PROTEIN FHUD"/>
    <property type="match status" value="1"/>
</dbReference>
<evidence type="ECO:0000256" key="4">
    <source>
        <dbReference type="ARBA" id="ARBA00022496"/>
    </source>
</evidence>
<dbReference type="Gene3D" id="3.40.50.1980">
    <property type="entry name" value="Nitrogenase molybdenum iron protein domain"/>
    <property type="match status" value="2"/>
</dbReference>
<evidence type="ECO:0000259" key="7">
    <source>
        <dbReference type="PROSITE" id="PS50983"/>
    </source>
</evidence>
<evidence type="ECO:0000256" key="1">
    <source>
        <dbReference type="ARBA" id="ARBA00004196"/>
    </source>
</evidence>
<dbReference type="EMBL" id="CP132315">
    <property type="protein sequence ID" value="WLS05323.1"/>
    <property type="molecule type" value="Genomic_DNA"/>
</dbReference>
<reference evidence="8 9" key="1">
    <citation type="submission" date="2023-08" db="EMBL/GenBank/DDBJ databases">
        <title>Pathogen: clinical or host-associated sample.</title>
        <authorList>
            <person name="Hergert J."/>
            <person name="Casey R."/>
            <person name="Wagner J."/>
            <person name="Young E.L."/>
            <person name="Oakeson K.F."/>
        </authorList>
    </citation>
    <scope>NUCLEOTIDE SEQUENCE [LARGE SCALE GENOMIC DNA]</scope>
    <source>
        <strain evidence="8 9">UPHL-collab-2</strain>
        <plasmid evidence="8 9">unnamed1</plasmid>
    </source>
</reference>
<protein>
    <submittedName>
        <fullName evidence="8">Iron-siderophore ABC transporter substrate-binding protein</fullName>
    </submittedName>
</protein>
<evidence type="ECO:0000256" key="3">
    <source>
        <dbReference type="ARBA" id="ARBA00022448"/>
    </source>
</evidence>
<keyword evidence="4" id="KW-0408">Iron</keyword>
<feature type="chain" id="PRO_5046920380" evidence="6">
    <location>
        <begin position="28"/>
        <end position="314"/>
    </location>
</feature>
<dbReference type="Pfam" id="PF01497">
    <property type="entry name" value="Peripla_BP_2"/>
    <property type="match status" value="1"/>
</dbReference>
<organism evidence="8 9">
    <name type="scientific">Shinella oryzae</name>
    <dbReference type="NCBI Taxonomy" id="2871820"/>
    <lineage>
        <taxon>Bacteria</taxon>
        <taxon>Pseudomonadati</taxon>
        <taxon>Pseudomonadota</taxon>
        <taxon>Alphaproteobacteria</taxon>
        <taxon>Hyphomicrobiales</taxon>
        <taxon>Rhizobiaceae</taxon>
        <taxon>Shinella</taxon>
    </lineage>
</organism>
<feature type="domain" description="Fe/B12 periplasmic-binding" evidence="7">
    <location>
        <begin position="53"/>
        <end position="314"/>
    </location>
</feature>
<evidence type="ECO:0000313" key="8">
    <source>
        <dbReference type="EMBL" id="WLS05323.1"/>
    </source>
</evidence>
<dbReference type="InterPro" id="IPR002491">
    <property type="entry name" value="ABC_transptr_periplasmic_BD"/>
</dbReference>
<keyword evidence="9" id="KW-1185">Reference proteome</keyword>
<gene>
    <name evidence="8" type="ORF">Q9315_24570</name>
</gene>
<name>A0ABY9K9W1_9HYPH</name>
<dbReference type="PROSITE" id="PS50983">
    <property type="entry name" value="FE_B12_PBP"/>
    <property type="match status" value="1"/>
</dbReference>
<evidence type="ECO:0000256" key="6">
    <source>
        <dbReference type="SAM" id="SignalP"/>
    </source>
</evidence>
<dbReference type="InterPro" id="IPR051313">
    <property type="entry name" value="Bact_iron-sidero_bind"/>
</dbReference>
<dbReference type="PANTHER" id="PTHR30532">
    <property type="entry name" value="IRON III DICITRATE-BINDING PERIPLASMIC PROTEIN"/>
    <property type="match status" value="1"/>
</dbReference>
<evidence type="ECO:0000256" key="5">
    <source>
        <dbReference type="ARBA" id="ARBA00022729"/>
    </source>
</evidence>
<dbReference type="RefSeq" id="WP_306161776.1">
    <property type="nucleotide sequence ID" value="NZ_CP132315.1"/>
</dbReference>
<evidence type="ECO:0000313" key="9">
    <source>
        <dbReference type="Proteomes" id="UP001225788"/>
    </source>
</evidence>
<evidence type="ECO:0000256" key="2">
    <source>
        <dbReference type="ARBA" id="ARBA00008814"/>
    </source>
</evidence>
<sequence length="314" mass="34069">MGFHGMKTALCLIISALAMLLSLTPAAAQCHGREISEHVLGAPVCVPTAPSRIVVLDPFYNLGMGLELGLPIVGAPLMTAQDPDLRRAAEKASVTDIGDARQPSLERIVALKPDLIIGDATLHAQVRGMFEKVAPTVLIDVRNWKDHLQVLADMTGRRDTAAELLAGYEVRVAAIRARVPHFPVSILRITPSGFHVYVSGPASYAPYAVLREAGVQRTAYETVTDNTAFKRPGWEEIGLLDGKTLLYVVVSGYDQAPDDALEAATTKNPFWQMLPAVQAGRAYRVDRATWMGFHGVASAHRVLDDVERYIVNAP</sequence>
<keyword evidence="4" id="KW-0406">Ion transport</keyword>
<keyword evidence="3" id="KW-0813">Transport</keyword>
<keyword evidence="5 6" id="KW-0732">Signal</keyword>
<dbReference type="Proteomes" id="UP001225788">
    <property type="component" value="Plasmid unnamed1"/>
</dbReference>
<accession>A0ABY9K9W1</accession>
<comment type="subcellular location">
    <subcellularLocation>
        <location evidence="1">Cell envelope</location>
    </subcellularLocation>
</comment>
<geneLocation type="plasmid" evidence="8 9">
    <name>unnamed1</name>
</geneLocation>
<dbReference type="SUPFAM" id="SSF53807">
    <property type="entry name" value="Helical backbone' metal receptor"/>
    <property type="match status" value="1"/>
</dbReference>
<feature type="signal peptide" evidence="6">
    <location>
        <begin position="1"/>
        <end position="27"/>
    </location>
</feature>